<dbReference type="Gene3D" id="3.40.50.150">
    <property type="entry name" value="Vaccinia Virus protein VP39"/>
    <property type="match status" value="1"/>
</dbReference>
<dbReference type="EMBL" id="KV784365">
    <property type="protein sequence ID" value="OEU12417.1"/>
    <property type="molecule type" value="Genomic_DNA"/>
</dbReference>
<evidence type="ECO:0000313" key="2">
    <source>
        <dbReference type="EMBL" id="OEU12417.1"/>
    </source>
</evidence>
<dbReference type="PANTHER" id="PTHR42912">
    <property type="entry name" value="METHYLTRANSFERASE"/>
    <property type="match status" value="1"/>
</dbReference>
<name>A0A1E7F2P8_9STRA</name>
<gene>
    <name evidence="2" type="ORF">FRACYDRAFT_191684</name>
</gene>
<organism evidence="2 3">
    <name type="scientific">Fragilariopsis cylindrus CCMP1102</name>
    <dbReference type="NCBI Taxonomy" id="635003"/>
    <lineage>
        <taxon>Eukaryota</taxon>
        <taxon>Sar</taxon>
        <taxon>Stramenopiles</taxon>
        <taxon>Ochrophyta</taxon>
        <taxon>Bacillariophyta</taxon>
        <taxon>Bacillariophyceae</taxon>
        <taxon>Bacillariophycidae</taxon>
        <taxon>Bacillariales</taxon>
        <taxon>Bacillariaceae</taxon>
        <taxon>Fragilariopsis</taxon>
    </lineage>
</organism>
<evidence type="ECO:0000259" key="1">
    <source>
        <dbReference type="Pfam" id="PF08241"/>
    </source>
</evidence>
<feature type="domain" description="Methyltransferase type 11" evidence="1">
    <location>
        <begin position="98"/>
        <end position="197"/>
    </location>
</feature>
<dbReference type="KEGG" id="fcy:FRACYDRAFT_191684"/>
<dbReference type="Pfam" id="PF08241">
    <property type="entry name" value="Methyltransf_11"/>
    <property type="match status" value="1"/>
</dbReference>
<sequence length="299" mass="33693">MTSKLASKGPLIIASSCVYVTACYIGYSAIQRNKEDYDETCKVVADGKFSFITNPKRNEQYQNVAKSFDDEIGRDEFVMGINMLRRSLLYFHAKGTVLEVGAGTGRNIGFYPTSCDRVLMVDASDKMLGEARKKIMDLSTEHAPNFACSVGDSSNLEDFPNQCFDTVVDTFGLCSYDDPVVVLREMKRVCKPEGKILLLEHGRSKTWNFITNHLDKNAERHAKNWGCVWNRDLDKILEQSGLKVDTLNTWHFGTTYYIGKDSDADTDAYAYAYAPPILYATNHALNQNCSILYIEPLCR</sequence>
<reference evidence="2 3" key="1">
    <citation type="submission" date="2016-09" db="EMBL/GenBank/DDBJ databases">
        <title>Extensive genetic diversity and differential bi-allelic expression allows diatom success in the polar Southern Ocean.</title>
        <authorList>
            <consortium name="DOE Joint Genome Institute"/>
            <person name="Mock T."/>
            <person name="Otillar R.P."/>
            <person name="Strauss J."/>
            <person name="Dupont C."/>
            <person name="Frickenhaus S."/>
            <person name="Maumus F."/>
            <person name="Mcmullan M."/>
            <person name="Sanges R."/>
            <person name="Schmutz J."/>
            <person name="Toseland A."/>
            <person name="Valas R."/>
            <person name="Veluchamy A."/>
            <person name="Ward B.J."/>
            <person name="Allen A."/>
            <person name="Barry K."/>
            <person name="Falciatore A."/>
            <person name="Ferrante M."/>
            <person name="Fortunato A.E."/>
            <person name="Gloeckner G."/>
            <person name="Gruber A."/>
            <person name="Hipkin R."/>
            <person name="Janech M."/>
            <person name="Kroth P."/>
            <person name="Leese F."/>
            <person name="Lindquist E."/>
            <person name="Lyon B.R."/>
            <person name="Martin J."/>
            <person name="Mayer C."/>
            <person name="Parker M."/>
            <person name="Quesneville H."/>
            <person name="Raymond J."/>
            <person name="Uhlig C."/>
            <person name="Valentin K.U."/>
            <person name="Worden A.Z."/>
            <person name="Armbrust E.V."/>
            <person name="Bowler C."/>
            <person name="Green B."/>
            <person name="Moulton V."/>
            <person name="Van Oosterhout C."/>
            <person name="Grigoriev I."/>
        </authorList>
    </citation>
    <scope>NUCLEOTIDE SEQUENCE [LARGE SCALE GENOMIC DNA]</scope>
    <source>
        <strain evidence="2 3">CCMP1102</strain>
    </source>
</reference>
<dbReference type="GO" id="GO:0008757">
    <property type="term" value="F:S-adenosylmethionine-dependent methyltransferase activity"/>
    <property type="evidence" value="ECO:0007669"/>
    <property type="project" value="InterPro"/>
</dbReference>
<dbReference type="InterPro" id="IPR050508">
    <property type="entry name" value="Methyltransf_Superfamily"/>
</dbReference>
<dbReference type="AlphaFoldDB" id="A0A1E7F2P8"/>
<accession>A0A1E7F2P8</accession>
<dbReference type="CDD" id="cd02440">
    <property type="entry name" value="AdoMet_MTases"/>
    <property type="match status" value="1"/>
</dbReference>
<dbReference type="InterPro" id="IPR029063">
    <property type="entry name" value="SAM-dependent_MTases_sf"/>
</dbReference>
<keyword evidence="3" id="KW-1185">Reference proteome</keyword>
<evidence type="ECO:0000313" key="3">
    <source>
        <dbReference type="Proteomes" id="UP000095751"/>
    </source>
</evidence>
<proteinExistence type="predicted"/>
<dbReference type="OrthoDB" id="416496at2759"/>
<keyword evidence="2" id="KW-0808">Transferase</keyword>
<dbReference type="PANTHER" id="PTHR42912:SF80">
    <property type="entry name" value="METHYLTRANSFERASE DOMAIN-CONTAINING PROTEIN"/>
    <property type="match status" value="1"/>
</dbReference>
<protein>
    <submittedName>
        <fullName evidence="2">S-adenosyl-L-methionine-dependent methyltransferase</fullName>
    </submittedName>
</protein>
<dbReference type="Proteomes" id="UP000095751">
    <property type="component" value="Unassembled WGS sequence"/>
</dbReference>
<keyword evidence="2" id="KW-0489">Methyltransferase</keyword>
<dbReference type="InParanoid" id="A0A1E7F2P8"/>
<dbReference type="GO" id="GO:0032259">
    <property type="term" value="P:methylation"/>
    <property type="evidence" value="ECO:0007669"/>
    <property type="project" value="UniProtKB-KW"/>
</dbReference>
<dbReference type="InterPro" id="IPR013216">
    <property type="entry name" value="Methyltransf_11"/>
</dbReference>
<dbReference type="SUPFAM" id="SSF53335">
    <property type="entry name" value="S-adenosyl-L-methionine-dependent methyltransferases"/>
    <property type="match status" value="1"/>
</dbReference>